<dbReference type="PANTHER" id="PTHR34296">
    <property type="entry name" value="TRANSCRIPTIONAL ACTIVATOR PROTEIN MED"/>
    <property type="match status" value="1"/>
</dbReference>
<evidence type="ECO:0000313" key="10">
    <source>
        <dbReference type="Proteomes" id="UP000070352"/>
    </source>
</evidence>
<evidence type="ECO:0000256" key="5">
    <source>
        <dbReference type="ARBA" id="ARBA00023136"/>
    </source>
</evidence>
<sequence length="352" mass="38313">MKKFFTLMLIFTLAMTTFLVGCGADKEETKKPDQQAQPDQATEKQLKVAMVTDVGGVNDQSFNQSAWEGLQRAEQELGIKASYKESKQDADYAPNMEQLLDEENDLIWGIGFKMGDTILAEAQKNPDQKYAIIDYAYDQTPENLVGVVFKAEQASFLVGYIAGKMTKTGKVGFVGGIEGVVIDGFDYGFQAGVKYANPNVTVLRQYAESFTDSAKGKAIANSMYQDGADIVFHAAGGVGDGVIEAAKEQGKFAIGVDRDQNNLAPDNVITSAMKRVDNGIYNIVKQLKEGNFPGGQTVVLGLAEGAVDIAPSSDKHVPKEILDEVNGLKEKIINGEIEVPYNKETFDKFEVK</sequence>
<comment type="caution">
    <text evidence="9">The sequence shown here is derived from an EMBL/GenBank/DDBJ whole genome shotgun (WGS) entry which is preliminary data.</text>
</comment>
<dbReference type="STRING" id="1413211.U473_05025"/>
<evidence type="ECO:0000256" key="3">
    <source>
        <dbReference type="ARBA" id="ARBA00022475"/>
    </source>
</evidence>
<keyword evidence="3" id="KW-1003">Cell membrane</keyword>
<evidence type="ECO:0000256" key="1">
    <source>
        <dbReference type="ARBA" id="ARBA00004193"/>
    </source>
</evidence>
<evidence type="ECO:0000259" key="8">
    <source>
        <dbReference type="Pfam" id="PF02608"/>
    </source>
</evidence>
<keyword evidence="5" id="KW-0472">Membrane</keyword>
<keyword evidence="4 7" id="KW-0732">Signal</keyword>
<dbReference type="Proteomes" id="UP000070352">
    <property type="component" value="Unassembled WGS sequence"/>
</dbReference>
<dbReference type="OrthoDB" id="9784230at2"/>
<dbReference type="Gene3D" id="3.40.50.2300">
    <property type="match status" value="2"/>
</dbReference>
<dbReference type="CDD" id="cd06354">
    <property type="entry name" value="PBP1_PrnA-like"/>
    <property type="match status" value="1"/>
</dbReference>
<reference evidence="9 10" key="1">
    <citation type="submission" date="2016-02" db="EMBL/GenBank/DDBJ databases">
        <title>Draft Genome for Tepidibacillus decaturensis nov. sp. Strain Z9, an Anaerobic, Moderately Thermophilic and Heterotrophic Bacterium from Deep Subsurface of the Illinois Basin, USA.</title>
        <authorList>
            <person name="Dong Y."/>
            <person name="Chang J.Y."/>
            <person name="Sanford R."/>
            <person name="Fouke B.W."/>
        </authorList>
    </citation>
    <scope>NUCLEOTIDE SEQUENCE [LARGE SCALE GENOMIC DNA]</scope>
    <source>
        <strain evidence="9 10">Z9</strain>
    </source>
</reference>
<dbReference type="Pfam" id="PF02608">
    <property type="entry name" value="Bmp"/>
    <property type="match status" value="1"/>
</dbReference>
<dbReference type="PANTHER" id="PTHR34296:SF2">
    <property type="entry name" value="ABC TRANSPORTER GUANOSINE-BINDING PROTEIN NUPN"/>
    <property type="match status" value="1"/>
</dbReference>
<keyword evidence="10" id="KW-1185">Reference proteome</keyword>
<evidence type="ECO:0000256" key="2">
    <source>
        <dbReference type="ARBA" id="ARBA00008610"/>
    </source>
</evidence>
<comment type="subcellular location">
    <subcellularLocation>
        <location evidence="1">Cell membrane</location>
        <topology evidence="1">Lipid-anchor</topology>
    </subcellularLocation>
</comment>
<dbReference type="EMBL" id="LSKU01000001">
    <property type="protein sequence ID" value="KXG43444.1"/>
    <property type="molecule type" value="Genomic_DNA"/>
</dbReference>
<dbReference type="SUPFAM" id="SSF53822">
    <property type="entry name" value="Periplasmic binding protein-like I"/>
    <property type="match status" value="1"/>
</dbReference>
<feature type="domain" description="ABC transporter substrate-binding protein PnrA-like" evidence="8">
    <location>
        <begin position="47"/>
        <end position="343"/>
    </location>
</feature>
<dbReference type="GO" id="GO:0005886">
    <property type="term" value="C:plasma membrane"/>
    <property type="evidence" value="ECO:0007669"/>
    <property type="project" value="UniProtKB-SubCell"/>
</dbReference>
<proteinExistence type="inferred from homology"/>
<organism evidence="9 10">
    <name type="scientific">Tepidibacillus decaturensis</name>
    <dbReference type="NCBI Taxonomy" id="1413211"/>
    <lineage>
        <taxon>Bacteria</taxon>
        <taxon>Bacillati</taxon>
        <taxon>Bacillota</taxon>
        <taxon>Bacilli</taxon>
        <taxon>Bacillales</taxon>
        <taxon>Bacillaceae</taxon>
        <taxon>Tepidibacillus</taxon>
    </lineage>
</organism>
<dbReference type="InterPro" id="IPR003760">
    <property type="entry name" value="PnrA-like"/>
</dbReference>
<feature type="chain" id="PRO_5039112169" description="ABC transporter substrate-binding protein PnrA-like domain-containing protein" evidence="7">
    <location>
        <begin position="24"/>
        <end position="352"/>
    </location>
</feature>
<feature type="signal peptide" evidence="7">
    <location>
        <begin position="1"/>
        <end position="23"/>
    </location>
</feature>
<dbReference type="InterPro" id="IPR050957">
    <property type="entry name" value="BMP_lipoprotein"/>
</dbReference>
<evidence type="ECO:0000256" key="7">
    <source>
        <dbReference type="SAM" id="SignalP"/>
    </source>
</evidence>
<evidence type="ECO:0000256" key="6">
    <source>
        <dbReference type="ARBA" id="ARBA00023288"/>
    </source>
</evidence>
<evidence type="ECO:0000313" key="9">
    <source>
        <dbReference type="EMBL" id="KXG43444.1"/>
    </source>
</evidence>
<dbReference type="InterPro" id="IPR028082">
    <property type="entry name" value="Peripla_BP_I"/>
</dbReference>
<gene>
    <name evidence="9" type="ORF">U473_05025</name>
</gene>
<dbReference type="RefSeq" id="WP_068723958.1">
    <property type="nucleotide sequence ID" value="NZ_LSKU01000001.1"/>
</dbReference>
<name>A0A135L336_9BACI</name>
<dbReference type="PROSITE" id="PS51257">
    <property type="entry name" value="PROKAR_LIPOPROTEIN"/>
    <property type="match status" value="1"/>
</dbReference>
<protein>
    <recommendedName>
        <fullName evidence="8">ABC transporter substrate-binding protein PnrA-like domain-containing protein</fullName>
    </recommendedName>
</protein>
<evidence type="ECO:0000256" key="4">
    <source>
        <dbReference type="ARBA" id="ARBA00022729"/>
    </source>
</evidence>
<keyword evidence="6" id="KW-0449">Lipoprotein</keyword>
<accession>A0A135L336</accession>
<dbReference type="AlphaFoldDB" id="A0A135L336"/>
<comment type="similarity">
    <text evidence="2">Belongs to the BMP lipoprotein family.</text>
</comment>